<dbReference type="Gene3D" id="2.40.30.170">
    <property type="match status" value="1"/>
</dbReference>
<keyword evidence="6" id="KW-1185">Reference proteome</keyword>
<dbReference type="Gene3D" id="2.40.50.100">
    <property type="match status" value="1"/>
</dbReference>
<sequence length="450" mass="49851">MVADLGSSVPGVLSTVFVDRSDFVEAGDIVAKLESGINTAALELARTKAALTAEIDLRRTNAAFGKRQYQRIEDLFSKNVISNKDMDQTQTETKLTQIQLRQAMDNQKLARLELVRAKEVLARHSIKSPITGVIMERFKTMGEYVDDQPIVRVAQLSPLHVEVIIPVEQLGRIQQGMIADVSSESVNGKWQAKVSRIDRVADVASGTFGVRLILENPDYKIPAGLRCRINFLHQEIPAVTSAIAEQKTAPESEQLTALDTSAVSNGQGKKDTNKHPSRMPSIETRIAGNSAETDHCSWLGPYINEAAAITAASTLNTQNLTTTVEHDTTNEQVGFKVLSPLFDSKSQARAYLKRLRKAGDKDHFLLPSKHGEPLQVSLGLYAGPESAKQRVTQLKKKGFIVITQPRFKQNKQYWLSIKDQQSRLIPEDLKQLKNTSQSIKLTSCNQQARL</sequence>
<dbReference type="GO" id="GO:0015562">
    <property type="term" value="F:efflux transmembrane transporter activity"/>
    <property type="evidence" value="ECO:0007669"/>
    <property type="project" value="TreeGrafter"/>
</dbReference>
<evidence type="ECO:0000256" key="2">
    <source>
        <dbReference type="SAM" id="MobiDB-lite"/>
    </source>
</evidence>
<dbReference type="GO" id="GO:1990281">
    <property type="term" value="C:efflux pump complex"/>
    <property type="evidence" value="ECO:0007669"/>
    <property type="project" value="TreeGrafter"/>
</dbReference>
<dbReference type="Pfam" id="PF25954">
    <property type="entry name" value="Beta-barrel_RND_2"/>
    <property type="match status" value="1"/>
</dbReference>
<dbReference type="PANTHER" id="PTHR30469:SF15">
    <property type="entry name" value="HLYD FAMILY OF SECRETION PROTEINS"/>
    <property type="match status" value="1"/>
</dbReference>
<evidence type="ECO:0000256" key="1">
    <source>
        <dbReference type="ARBA" id="ARBA00009477"/>
    </source>
</evidence>
<dbReference type="GO" id="GO:0042834">
    <property type="term" value="F:peptidoglycan binding"/>
    <property type="evidence" value="ECO:0007669"/>
    <property type="project" value="InterPro"/>
</dbReference>
<name>A0A7R6SUH4_9GAMM</name>
<dbReference type="InterPro" id="IPR006143">
    <property type="entry name" value="RND_pump_MFP"/>
</dbReference>
<protein>
    <submittedName>
        <fullName evidence="5">Efflux transporter, RND family, MFP protein</fullName>
    </submittedName>
</protein>
<dbReference type="SUPFAM" id="SSF111369">
    <property type="entry name" value="HlyD-like secretion proteins"/>
    <property type="match status" value="1"/>
</dbReference>
<dbReference type="EMBL" id="AP014546">
    <property type="protein sequence ID" value="BBB28360.1"/>
    <property type="molecule type" value="Genomic_DNA"/>
</dbReference>
<dbReference type="PANTHER" id="PTHR30469">
    <property type="entry name" value="MULTIDRUG RESISTANCE PROTEIN MDTA"/>
    <property type="match status" value="1"/>
</dbReference>
<reference evidence="5 6" key="1">
    <citation type="journal article" date="2008" name="Int. J. Syst. Evol. Microbiol.">
        <title>Neptunomonas japonica sp. nov., an Osedax japonicus symbiont-like bacterium isolated from sediment adjacent to sperm whale carcasses off Kagoshima, Japan.</title>
        <authorList>
            <person name="Miyazaki M."/>
            <person name="Nogi Y."/>
            <person name="Fujiwara Y."/>
            <person name="Kawato M."/>
            <person name="Kubokawa K."/>
            <person name="Horikoshi K."/>
        </authorList>
    </citation>
    <scope>NUCLEOTIDE SEQUENCE [LARGE SCALE GENOMIC DNA]</scope>
    <source>
        <strain evidence="5 6">JAMM 1380</strain>
    </source>
</reference>
<feature type="domain" description="CusB-like beta-barrel" evidence="4">
    <location>
        <begin position="161"/>
        <end position="231"/>
    </location>
</feature>
<dbReference type="NCBIfam" id="TIGR01730">
    <property type="entry name" value="RND_mfp"/>
    <property type="match status" value="1"/>
</dbReference>
<organism evidence="5 6">
    <name type="scientific">Neptunomonas japonica JAMM 1380</name>
    <dbReference type="NCBI Taxonomy" id="1441457"/>
    <lineage>
        <taxon>Bacteria</taxon>
        <taxon>Pseudomonadati</taxon>
        <taxon>Pseudomonadota</taxon>
        <taxon>Gammaproteobacteria</taxon>
        <taxon>Oceanospirillales</taxon>
        <taxon>Oceanospirillaceae</taxon>
        <taxon>Neptunomonas</taxon>
    </lineage>
</organism>
<dbReference type="Pfam" id="PF05036">
    <property type="entry name" value="SPOR"/>
    <property type="match status" value="1"/>
</dbReference>
<evidence type="ECO:0000313" key="6">
    <source>
        <dbReference type="Proteomes" id="UP000595332"/>
    </source>
</evidence>
<proteinExistence type="inferred from homology"/>
<comment type="similarity">
    <text evidence="1">Belongs to the membrane fusion protein (MFP) (TC 8.A.1) family.</text>
</comment>
<dbReference type="Proteomes" id="UP000595332">
    <property type="component" value="Chromosome"/>
</dbReference>
<dbReference type="InterPro" id="IPR058792">
    <property type="entry name" value="Beta-barrel_RND_2"/>
</dbReference>
<dbReference type="KEGG" id="njp:NEJAP_0402"/>
<accession>A0A7R6SUH4</accession>
<evidence type="ECO:0000259" key="3">
    <source>
        <dbReference type="Pfam" id="PF05036"/>
    </source>
</evidence>
<dbReference type="AlphaFoldDB" id="A0A7R6SUH4"/>
<dbReference type="Gene3D" id="1.10.287.470">
    <property type="entry name" value="Helix hairpin bin"/>
    <property type="match status" value="1"/>
</dbReference>
<feature type="domain" description="SPOR" evidence="3">
    <location>
        <begin position="300"/>
        <end position="365"/>
    </location>
</feature>
<dbReference type="InterPro" id="IPR007730">
    <property type="entry name" value="SPOR-like_dom"/>
</dbReference>
<evidence type="ECO:0000313" key="5">
    <source>
        <dbReference type="EMBL" id="BBB28360.1"/>
    </source>
</evidence>
<evidence type="ECO:0000259" key="4">
    <source>
        <dbReference type="Pfam" id="PF25954"/>
    </source>
</evidence>
<feature type="region of interest" description="Disordered" evidence="2">
    <location>
        <begin position="261"/>
        <end position="280"/>
    </location>
</feature>
<gene>
    <name evidence="5" type="ORF">NEJAP_0402</name>
</gene>